<comment type="caution">
    <text evidence="2">The sequence shown here is derived from an EMBL/GenBank/DDBJ whole genome shotgun (WGS) entry which is preliminary data.</text>
</comment>
<feature type="domain" description="DUF427" evidence="1">
    <location>
        <begin position="1"/>
        <end position="86"/>
    </location>
</feature>
<evidence type="ECO:0000259" key="1">
    <source>
        <dbReference type="Pfam" id="PF04248"/>
    </source>
</evidence>
<dbReference type="InterPro" id="IPR038694">
    <property type="entry name" value="DUF427_sf"/>
</dbReference>
<dbReference type="Gene3D" id="2.170.150.40">
    <property type="entry name" value="Domain of unknown function (DUF427)"/>
    <property type="match status" value="1"/>
</dbReference>
<dbReference type="PANTHER" id="PTHR34310:SF5">
    <property type="entry name" value="DUF427 DOMAIN PROTEIN (AFU_ORTHOLOGUE AFUA_3G02220)"/>
    <property type="match status" value="1"/>
</dbReference>
<evidence type="ECO:0000313" key="2">
    <source>
        <dbReference type="EMBL" id="MFD2516403.1"/>
    </source>
</evidence>
<dbReference type="Proteomes" id="UP001597468">
    <property type="component" value="Unassembled WGS sequence"/>
</dbReference>
<dbReference type="EMBL" id="JBHULT010000005">
    <property type="protein sequence ID" value="MFD2516403.1"/>
    <property type="molecule type" value="Genomic_DNA"/>
</dbReference>
<dbReference type="RefSeq" id="WP_380747469.1">
    <property type="nucleotide sequence ID" value="NZ_JBHULT010000005.1"/>
</dbReference>
<reference evidence="3" key="1">
    <citation type="journal article" date="2019" name="Int. J. Syst. Evol. Microbiol.">
        <title>The Global Catalogue of Microorganisms (GCM) 10K type strain sequencing project: providing services to taxonomists for standard genome sequencing and annotation.</title>
        <authorList>
            <consortium name="The Broad Institute Genomics Platform"/>
            <consortium name="The Broad Institute Genome Sequencing Center for Infectious Disease"/>
            <person name="Wu L."/>
            <person name="Ma J."/>
        </authorList>
    </citation>
    <scope>NUCLEOTIDE SEQUENCE [LARGE SCALE GENOMIC DNA]</scope>
    <source>
        <strain evidence="3">KCTC 42585</strain>
    </source>
</reference>
<organism evidence="2 3">
    <name type="scientific">Salinimicrobium flavum</name>
    <dbReference type="NCBI Taxonomy" id="1737065"/>
    <lineage>
        <taxon>Bacteria</taxon>
        <taxon>Pseudomonadati</taxon>
        <taxon>Bacteroidota</taxon>
        <taxon>Flavobacteriia</taxon>
        <taxon>Flavobacteriales</taxon>
        <taxon>Flavobacteriaceae</taxon>
        <taxon>Salinimicrobium</taxon>
    </lineage>
</organism>
<proteinExistence type="predicted"/>
<sequence>MKAIWHNVILAESDKTKIVEDKHYFPPDSINSEYFLLSDTHSQSPFGKASYFDVQVGDHRKADAALFYPNPDANSSEIKNHVTFLKEIEIKE</sequence>
<protein>
    <submittedName>
        <fullName evidence="2">DUF427 domain-containing protein</fullName>
    </submittedName>
</protein>
<evidence type="ECO:0000313" key="3">
    <source>
        <dbReference type="Proteomes" id="UP001597468"/>
    </source>
</evidence>
<dbReference type="InterPro" id="IPR007361">
    <property type="entry name" value="DUF427"/>
</dbReference>
<name>A0ABW5ISH3_9FLAO</name>
<accession>A0ABW5ISH3</accession>
<dbReference type="PANTHER" id="PTHR34310">
    <property type="entry name" value="DUF427 DOMAIN PROTEIN (AFU_ORTHOLOGUE AFUA_3G02220)"/>
    <property type="match status" value="1"/>
</dbReference>
<dbReference type="Pfam" id="PF04248">
    <property type="entry name" value="NTP_transf_9"/>
    <property type="match status" value="1"/>
</dbReference>
<gene>
    <name evidence="2" type="ORF">ACFSTG_00705</name>
</gene>
<keyword evidence="3" id="KW-1185">Reference proteome</keyword>